<dbReference type="RefSeq" id="WP_284190591.1">
    <property type="nucleotide sequence ID" value="NZ_BSPW01000010.1"/>
</dbReference>
<evidence type="ECO:0000313" key="1">
    <source>
        <dbReference type="EMBL" id="GLT16667.1"/>
    </source>
</evidence>
<organism evidence="1 2">
    <name type="scientific">Vibrio zhanjiangensis</name>
    <dbReference type="NCBI Taxonomy" id="1046128"/>
    <lineage>
        <taxon>Bacteria</taxon>
        <taxon>Pseudomonadati</taxon>
        <taxon>Pseudomonadota</taxon>
        <taxon>Gammaproteobacteria</taxon>
        <taxon>Vibrionales</taxon>
        <taxon>Vibrionaceae</taxon>
        <taxon>Vibrio</taxon>
    </lineage>
</organism>
<evidence type="ECO:0000313" key="2">
    <source>
        <dbReference type="Proteomes" id="UP001157138"/>
    </source>
</evidence>
<name>A0ABQ6EUJ9_9VIBR</name>
<sequence length="149" mass="16706">MNKKLLIFSVITGILVGGISAYVNSPKMNRSYESKTEIIVSTQSGSESIGLLTQLSFKRSGQYEMYFLTDDLVGFNVSGRYGFSSNGLSLMPSLSERVIPNGKKLSLIETIFSQHGIHSMEELKIIRLDDEKTILVAPRYSYLYTKTYI</sequence>
<keyword evidence="2" id="KW-1185">Reference proteome</keyword>
<proteinExistence type="predicted"/>
<reference evidence="2" key="1">
    <citation type="journal article" date="2019" name="Int. J. Syst. Evol. Microbiol.">
        <title>The Global Catalogue of Microorganisms (GCM) 10K type strain sequencing project: providing services to taxonomists for standard genome sequencing and annotation.</title>
        <authorList>
            <consortium name="The Broad Institute Genomics Platform"/>
            <consortium name="The Broad Institute Genome Sequencing Center for Infectious Disease"/>
            <person name="Wu L."/>
            <person name="Ma J."/>
        </authorList>
    </citation>
    <scope>NUCLEOTIDE SEQUENCE [LARGE SCALE GENOMIC DNA]</scope>
    <source>
        <strain evidence="2">NBRC 108723</strain>
    </source>
</reference>
<gene>
    <name evidence="1" type="ORF">GCM10007938_04430</name>
</gene>
<accession>A0ABQ6EUJ9</accession>
<comment type="caution">
    <text evidence="1">The sequence shown here is derived from an EMBL/GenBank/DDBJ whole genome shotgun (WGS) entry which is preliminary data.</text>
</comment>
<dbReference type="Proteomes" id="UP001157138">
    <property type="component" value="Unassembled WGS sequence"/>
</dbReference>
<protein>
    <submittedName>
        <fullName evidence="1">Uncharacterized protein</fullName>
    </submittedName>
</protein>
<dbReference type="EMBL" id="BSPW01000010">
    <property type="protein sequence ID" value="GLT16667.1"/>
    <property type="molecule type" value="Genomic_DNA"/>
</dbReference>